<dbReference type="Gene3D" id="2.60.40.1760">
    <property type="entry name" value="glycosyl hydrolase (family 31)"/>
    <property type="match status" value="1"/>
</dbReference>
<evidence type="ECO:0000259" key="3">
    <source>
        <dbReference type="Pfam" id="PF01055"/>
    </source>
</evidence>
<comment type="similarity">
    <text evidence="1 2">Belongs to the glycosyl hydrolase 31 family.</text>
</comment>
<sequence length="775" mass="89395">MSNQLTGYQDEDQTITLNYENSKSIILKILTSEIVQVFQDHGCPTNSYAIEGDKQRQTNYTVENQGDHVEIRTSDLIIKAFDDAKIDVYDAENHPLVLDYRGQRKPLPTDMDDEHRKTVMSEGHAVHAKENPDNVNFEIIKSLAKDEVFYGLGGKTGFLNKRGYEYDNWNSDVPVLHNESETHLYKSIPVMYGLKNGHPYGLFFDDTYKSHFDLGKESENYYYYSAVGGNVDYYILGGHTLKDVVSNYTYLTGVVPLPQKWMLGYQQSRWGYSTSDQRVESIADGFAEHDLPIDVIHLDIDYMYGYRDFTWDTTKYNNPKAFVSKMRKRGIRLMPILDAGVKVDDQYDIYKEGIEKGYFVTNPDGTVYIGSVWPGDSVFPDFGNPDVRKWWAKHVKFFADMGACGVWNDMDEPANFRAKGQLPDDLVFHDGVNISTHAKMHNVFGHLQAQATYEGMKRATGKRPYIITRAAYSGTQKYSTVWTGDNTAVWSHLQLAIPQLNGLGLSGFAFAGTDIGGFQEDTTPELLTRWIEASLLVPLFRNHSILGSRYQEPWAFDKQTLDIYRKYLNLRYRFIPYLYDQFRHETESGLPVMRPLVLNYPDDHETRNLNDEYMIGTNILVAPIVDQGSTKRLVYLPAGEWVDFWNHAEYAGRQYIMADAPIEKLPLFIKKNTILPWGNKVMHVSDEQEKLMTFKLYGECGSYLHYQDNGQDFKYQQGEYNDYYIEVAEDGKVTVKLTKHGFKPTYDKIYVETNQQRYEFDFDSTDNEYKLVNAE</sequence>
<keyword evidence="2 6" id="KW-0378">Hydrolase</keyword>
<evidence type="ECO:0000259" key="5">
    <source>
        <dbReference type="Pfam" id="PF21365"/>
    </source>
</evidence>
<organism evidence="6 7">
    <name type="scientific">Limosilactobacillus coleohominis</name>
    <dbReference type="NCBI Taxonomy" id="181675"/>
    <lineage>
        <taxon>Bacteria</taxon>
        <taxon>Bacillati</taxon>
        <taxon>Bacillota</taxon>
        <taxon>Bacilli</taxon>
        <taxon>Lactobacillales</taxon>
        <taxon>Lactobacillaceae</taxon>
        <taxon>Limosilactobacillus</taxon>
    </lineage>
</organism>
<reference evidence="6 7" key="1">
    <citation type="journal article" date="2021" name="Sci. Rep.">
        <title>The distribution of antibiotic resistance genes in chicken gut microbiota commensals.</title>
        <authorList>
            <person name="Juricova H."/>
            <person name="Matiasovicova J."/>
            <person name="Kubasova T."/>
            <person name="Cejkova D."/>
            <person name="Rychlik I."/>
        </authorList>
    </citation>
    <scope>NUCLEOTIDE SEQUENCE [LARGE SCALE GENOMIC DNA]</scope>
    <source>
        <strain evidence="6 7">An574</strain>
    </source>
</reference>
<dbReference type="SUPFAM" id="SSF51445">
    <property type="entry name" value="(Trans)glycosidases"/>
    <property type="match status" value="1"/>
</dbReference>
<dbReference type="Pfam" id="PF21365">
    <property type="entry name" value="Glyco_hydro_31_3rd"/>
    <property type="match status" value="1"/>
</dbReference>
<dbReference type="RefSeq" id="WP_204784463.1">
    <property type="nucleotide sequence ID" value="NZ_JACJKU010000003.1"/>
</dbReference>
<gene>
    <name evidence="6" type="ORF">H5975_00615</name>
</gene>
<evidence type="ECO:0000259" key="4">
    <source>
        <dbReference type="Pfam" id="PF13802"/>
    </source>
</evidence>
<dbReference type="SUPFAM" id="SSF74650">
    <property type="entry name" value="Galactose mutarotase-like"/>
    <property type="match status" value="1"/>
</dbReference>
<evidence type="ECO:0000256" key="2">
    <source>
        <dbReference type="RuleBase" id="RU361185"/>
    </source>
</evidence>
<keyword evidence="7" id="KW-1185">Reference proteome</keyword>
<dbReference type="CDD" id="cd14752">
    <property type="entry name" value="GH31_N"/>
    <property type="match status" value="1"/>
</dbReference>
<dbReference type="Gene3D" id="3.20.20.80">
    <property type="entry name" value="Glycosidases"/>
    <property type="match status" value="2"/>
</dbReference>
<dbReference type="Pfam" id="PF01055">
    <property type="entry name" value="Glyco_hydro_31_2nd"/>
    <property type="match status" value="1"/>
</dbReference>
<proteinExistence type="inferred from homology"/>
<dbReference type="InterPro" id="IPR011013">
    <property type="entry name" value="Gal_mutarotase_sf_dom"/>
</dbReference>
<accession>A0ABS2GXY1</accession>
<comment type="caution">
    <text evidence="6">The sequence shown here is derived from an EMBL/GenBank/DDBJ whole genome shotgun (WGS) entry which is preliminary data.</text>
</comment>
<evidence type="ECO:0000256" key="1">
    <source>
        <dbReference type="ARBA" id="ARBA00007806"/>
    </source>
</evidence>
<dbReference type="SUPFAM" id="SSF51011">
    <property type="entry name" value="Glycosyl hydrolase domain"/>
    <property type="match status" value="1"/>
</dbReference>
<feature type="domain" description="Glycoside hydrolase family 31 TIM barrel" evidence="3">
    <location>
        <begin position="256"/>
        <end position="580"/>
    </location>
</feature>
<dbReference type="CDD" id="cd06604">
    <property type="entry name" value="GH31_glucosidase_II_MalA"/>
    <property type="match status" value="1"/>
</dbReference>
<dbReference type="InterPro" id="IPR048395">
    <property type="entry name" value="Glyco_hydro_31_C"/>
</dbReference>
<dbReference type="InterPro" id="IPR013780">
    <property type="entry name" value="Glyco_hydro_b"/>
</dbReference>
<dbReference type="Pfam" id="PF13802">
    <property type="entry name" value="Gal_mutarotas_2"/>
    <property type="match status" value="1"/>
</dbReference>
<keyword evidence="2" id="KW-0326">Glycosidase</keyword>
<dbReference type="GO" id="GO:0016787">
    <property type="term" value="F:hydrolase activity"/>
    <property type="evidence" value="ECO:0007669"/>
    <property type="project" value="UniProtKB-KW"/>
</dbReference>
<dbReference type="InterPro" id="IPR025887">
    <property type="entry name" value="Glyco_hydro_31_N_dom"/>
</dbReference>
<protein>
    <submittedName>
        <fullName evidence="6">Glycoside hydrolase family 31 protein</fullName>
    </submittedName>
</protein>
<name>A0ABS2GXY1_9LACO</name>
<evidence type="ECO:0000313" key="6">
    <source>
        <dbReference type="EMBL" id="MBM6940003.1"/>
    </source>
</evidence>
<dbReference type="EMBL" id="JACJKU010000003">
    <property type="protein sequence ID" value="MBM6940003.1"/>
    <property type="molecule type" value="Genomic_DNA"/>
</dbReference>
<evidence type="ECO:0000313" key="7">
    <source>
        <dbReference type="Proteomes" id="UP000785625"/>
    </source>
</evidence>
<dbReference type="PANTHER" id="PTHR22762:SF120">
    <property type="entry name" value="HETEROGLYCAN GLUCOSIDASE 1"/>
    <property type="match status" value="1"/>
</dbReference>
<dbReference type="PANTHER" id="PTHR22762">
    <property type="entry name" value="ALPHA-GLUCOSIDASE"/>
    <property type="match status" value="1"/>
</dbReference>
<feature type="domain" description="Glycoside hydrolase family 31 N-terminal" evidence="4">
    <location>
        <begin position="27"/>
        <end position="213"/>
    </location>
</feature>
<dbReference type="InterPro" id="IPR000322">
    <property type="entry name" value="Glyco_hydro_31_TIM"/>
</dbReference>
<dbReference type="Proteomes" id="UP000785625">
    <property type="component" value="Unassembled WGS sequence"/>
</dbReference>
<dbReference type="Gene3D" id="2.60.40.1180">
    <property type="entry name" value="Golgi alpha-mannosidase II"/>
    <property type="match status" value="2"/>
</dbReference>
<dbReference type="InterPro" id="IPR017853">
    <property type="entry name" value="GH"/>
</dbReference>
<feature type="domain" description="Glycosyl hydrolase family 31 C-terminal" evidence="5">
    <location>
        <begin position="589"/>
        <end position="675"/>
    </location>
</feature>